<sequence>MTDPRVRPPRPSRSVRVPAVPSRPYGRPWRQEGRQEGGYVERRRAALVTGVSRGIGRATAPALARAGYDVAFTARTARRGRPHRRARAAGAWPTPRPRRRSAAWPAR</sequence>
<evidence type="ECO:0000313" key="3">
    <source>
        <dbReference type="Proteomes" id="UP001447516"/>
    </source>
</evidence>
<feature type="compositionally biased region" description="Low complexity" evidence="1">
    <location>
        <begin position="12"/>
        <end position="24"/>
    </location>
</feature>
<protein>
    <submittedName>
        <fullName evidence="2">SDR family NAD(P)-dependent oxidoreductase</fullName>
    </submittedName>
</protein>
<keyword evidence="3" id="KW-1185">Reference proteome</keyword>
<feature type="region of interest" description="Disordered" evidence="1">
    <location>
        <begin position="77"/>
        <end position="107"/>
    </location>
</feature>
<feature type="region of interest" description="Disordered" evidence="1">
    <location>
        <begin position="1"/>
        <end position="37"/>
    </location>
</feature>
<evidence type="ECO:0000256" key="1">
    <source>
        <dbReference type="SAM" id="MobiDB-lite"/>
    </source>
</evidence>
<organism evidence="2 3">
    <name type="scientific">Microbispora maris</name>
    <dbReference type="NCBI Taxonomy" id="3144104"/>
    <lineage>
        <taxon>Bacteria</taxon>
        <taxon>Bacillati</taxon>
        <taxon>Actinomycetota</taxon>
        <taxon>Actinomycetes</taxon>
        <taxon>Streptosporangiales</taxon>
        <taxon>Streptosporangiaceae</taxon>
        <taxon>Microbispora</taxon>
    </lineage>
</organism>
<dbReference type="RefSeq" id="WP_346227983.1">
    <property type="nucleotide sequence ID" value="NZ_JBDJAW010000020.1"/>
</dbReference>
<dbReference type="Pfam" id="PF00106">
    <property type="entry name" value="adh_short"/>
    <property type="match status" value="1"/>
</dbReference>
<proteinExistence type="predicted"/>
<dbReference type="SUPFAM" id="SSF51735">
    <property type="entry name" value="NAD(P)-binding Rossmann-fold domains"/>
    <property type="match status" value="1"/>
</dbReference>
<feature type="compositionally biased region" description="Basic residues" evidence="1">
    <location>
        <begin position="77"/>
        <end position="87"/>
    </location>
</feature>
<gene>
    <name evidence="2" type="ORF">AAH991_23150</name>
</gene>
<reference evidence="2 3" key="1">
    <citation type="submission" date="2024-05" db="EMBL/GenBank/DDBJ databases">
        <title>Microbispora sp.ZYX-F-249.</title>
        <authorList>
            <person name="Xie H."/>
        </authorList>
    </citation>
    <scope>NUCLEOTIDE SEQUENCE [LARGE SCALE GENOMIC DNA]</scope>
    <source>
        <strain evidence="2 3">ZYX-F-249</strain>
    </source>
</reference>
<dbReference type="InterPro" id="IPR002347">
    <property type="entry name" value="SDR_fam"/>
</dbReference>
<name>A0ABV0AUR2_9ACTN</name>
<evidence type="ECO:0000313" key="2">
    <source>
        <dbReference type="EMBL" id="MEN3538031.1"/>
    </source>
</evidence>
<dbReference type="Gene3D" id="3.40.50.720">
    <property type="entry name" value="NAD(P)-binding Rossmann-like Domain"/>
    <property type="match status" value="1"/>
</dbReference>
<dbReference type="Proteomes" id="UP001447516">
    <property type="component" value="Unassembled WGS sequence"/>
</dbReference>
<dbReference type="EMBL" id="JBDJAW010000020">
    <property type="protein sequence ID" value="MEN3538031.1"/>
    <property type="molecule type" value="Genomic_DNA"/>
</dbReference>
<comment type="caution">
    <text evidence="2">The sequence shown here is derived from an EMBL/GenBank/DDBJ whole genome shotgun (WGS) entry which is preliminary data.</text>
</comment>
<accession>A0ABV0AUR2</accession>
<dbReference type="InterPro" id="IPR036291">
    <property type="entry name" value="NAD(P)-bd_dom_sf"/>
</dbReference>